<dbReference type="Proteomes" id="UP001418222">
    <property type="component" value="Unassembled WGS sequence"/>
</dbReference>
<keyword evidence="10" id="KW-0325">Glycoprotein</keyword>
<reference evidence="13 14" key="1">
    <citation type="journal article" date="2022" name="Nat. Plants">
        <title>Genomes of leafy and leafless Platanthera orchids illuminate the evolution of mycoheterotrophy.</title>
        <authorList>
            <person name="Li M.H."/>
            <person name="Liu K.W."/>
            <person name="Li Z."/>
            <person name="Lu H.C."/>
            <person name="Ye Q.L."/>
            <person name="Zhang D."/>
            <person name="Wang J.Y."/>
            <person name="Li Y.F."/>
            <person name="Zhong Z.M."/>
            <person name="Liu X."/>
            <person name="Yu X."/>
            <person name="Liu D.K."/>
            <person name="Tu X.D."/>
            <person name="Liu B."/>
            <person name="Hao Y."/>
            <person name="Liao X.Y."/>
            <person name="Jiang Y.T."/>
            <person name="Sun W.H."/>
            <person name="Chen J."/>
            <person name="Chen Y.Q."/>
            <person name="Ai Y."/>
            <person name="Zhai J.W."/>
            <person name="Wu S.S."/>
            <person name="Zhou Z."/>
            <person name="Hsiao Y.Y."/>
            <person name="Wu W.L."/>
            <person name="Chen Y.Y."/>
            <person name="Lin Y.F."/>
            <person name="Hsu J.L."/>
            <person name="Li C.Y."/>
            <person name="Wang Z.W."/>
            <person name="Zhao X."/>
            <person name="Zhong W.Y."/>
            <person name="Ma X.K."/>
            <person name="Ma L."/>
            <person name="Huang J."/>
            <person name="Chen G.Z."/>
            <person name="Huang M.Z."/>
            <person name="Huang L."/>
            <person name="Peng D.H."/>
            <person name="Luo Y.B."/>
            <person name="Zou S.Q."/>
            <person name="Chen S.P."/>
            <person name="Lan S."/>
            <person name="Tsai W.C."/>
            <person name="Van de Peer Y."/>
            <person name="Liu Z.J."/>
        </authorList>
    </citation>
    <scope>NUCLEOTIDE SEQUENCE [LARGE SCALE GENOMIC DNA]</scope>
    <source>
        <strain evidence="13">Lor287</strain>
    </source>
</reference>
<evidence type="ECO:0000256" key="8">
    <source>
        <dbReference type="ARBA" id="ARBA00022989"/>
    </source>
</evidence>
<keyword evidence="7" id="KW-0677">Repeat</keyword>
<dbReference type="AlphaFoldDB" id="A0AAP0B6K4"/>
<keyword evidence="14" id="KW-1185">Reference proteome</keyword>
<dbReference type="PANTHER" id="PTHR48061">
    <property type="entry name" value="LEUCINE-RICH REPEAT RECEPTOR PROTEIN KINASE EMS1-LIKE-RELATED"/>
    <property type="match status" value="1"/>
</dbReference>
<dbReference type="InterPro" id="IPR032675">
    <property type="entry name" value="LRR_dom_sf"/>
</dbReference>
<evidence type="ECO:0000256" key="3">
    <source>
        <dbReference type="ARBA" id="ARBA00022475"/>
    </source>
</evidence>
<protein>
    <recommendedName>
        <fullName evidence="12">Leucine-rich repeat-containing N-terminal plant-type domain-containing protein</fullName>
    </recommendedName>
</protein>
<dbReference type="InterPro" id="IPR001611">
    <property type="entry name" value="Leu-rich_rpt"/>
</dbReference>
<dbReference type="Pfam" id="PF08263">
    <property type="entry name" value="LRRNT_2"/>
    <property type="match status" value="1"/>
</dbReference>
<feature type="transmembrane region" description="Helical" evidence="11">
    <location>
        <begin position="1007"/>
        <end position="1028"/>
    </location>
</feature>
<dbReference type="Pfam" id="PF00560">
    <property type="entry name" value="LRR_1"/>
    <property type="match status" value="5"/>
</dbReference>
<evidence type="ECO:0000256" key="4">
    <source>
        <dbReference type="ARBA" id="ARBA00022614"/>
    </source>
</evidence>
<keyword evidence="4" id="KW-0433">Leucine-rich repeat</keyword>
<comment type="similarity">
    <text evidence="2">Belongs to the RLP family.</text>
</comment>
<evidence type="ECO:0000256" key="1">
    <source>
        <dbReference type="ARBA" id="ARBA00004251"/>
    </source>
</evidence>
<evidence type="ECO:0000256" key="5">
    <source>
        <dbReference type="ARBA" id="ARBA00022692"/>
    </source>
</evidence>
<evidence type="ECO:0000256" key="2">
    <source>
        <dbReference type="ARBA" id="ARBA00009592"/>
    </source>
</evidence>
<evidence type="ECO:0000313" key="13">
    <source>
        <dbReference type="EMBL" id="KAK8928566.1"/>
    </source>
</evidence>
<evidence type="ECO:0000256" key="10">
    <source>
        <dbReference type="ARBA" id="ARBA00023180"/>
    </source>
</evidence>
<evidence type="ECO:0000256" key="6">
    <source>
        <dbReference type="ARBA" id="ARBA00022729"/>
    </source>
</evidence>
<gene>
    <name evidence="13" type="ORF">KSP39_PZI017517</name>
</gene>
<evidence type="ECO:0000256" key="9">
    <source>
        <dbReference type="ARBA" id="ARBA00023136"/>
    </source>
</evidence>
<dbReference type="EMBL" id="JBBWWQ010000015">
    <property type="protein sequence ID" value="KAK8928566.1"/>
    <property type="molecule type" value="Genomic_DNA"/>
</dbReference>
<proteinExistence type="inferred from homology"/>
<name>A0AAP0B6K4_9ASPA</name>
<dbReference type="GO" id="GO:0005886">
    <property type="term" value="C:plasma membrane"/>
    <property type="evidence" value="ECO:0007669"/>
    <property type="project" value="UniProtKB-SubCell"/>
</dbReference>
<keyword evidence="9 11" id="KW-0472">Membrane</keyword>
<keyword evidence="6" id="KW-0732">Signal</keyword>
<organism evidence="13 14">
    <name type="scientific">Platanthera zijinensis</name>
    <dbReference type="NCBI Taxonomy" id="2320716"/>
    <lineage>
        <taxon>Eukaryota</taxon>
        <taxon>Viridiplantae</taxon>
        <taxon>Streptophyta</taxon>
        <taxon>Embryophyta</taxon>
        <taxon>Tracheophyta</taxon>
        <taxon>Spermatophyta</taxon>
        <taxon>Magnoliopsida</taxon>
        <taxon>Liliopsida</taxon>
        <taxon>Asparagales</taxon>
        <taxon>Orchidaceae</taxon>
        <taxon>Orchidoideae</taxon>
        <taxon>Orchideae</taxon>
        <taxon>Orchidinae</taxon>
        <taxon>Platanthera</taxon>
    </lineage>
</organism>
<dbReference type="PANTHER" id="PTHR48061:SF2">
    <property type="entry name" value="RECEPTOR LIKE PROTEIN 30-LIKE"/>
    <property type="match status" value="1"/>
</dbReference>
<dbReference type="InterPro" id="IPR003591">
    <property type="entry name" value="Leu-rich_rpt_typical-subtyp"/>
</dbReference>
<dbReference type="PROSITE" id="PS51450">
    <property type="entry name" value="LRR"/>
    <property type="match status" value="1"/>
</dbReference>
<dbReference type="InterPro" id="IPR046956">
    <property type="entry name" value="RLP23-like"/>
</dbReference>
<dbReference type="FunFam" id="3.80.10.10:FF:000095">
    <property type="entry name" value="LRR receptor-like serine/threonine-protein kinase GSO1"/>
    <property type="match status" value="2"/>
</dbReference>
<dbReference type="SUPFAM" id="SSF52047">
    <property type="entry name" value="RNI-like"/>
    <property type="match status" value="1"/>
</dbReference>
<keyword evidence="5 11" id="KW-0812">Transmembrane</keyword>
<sequence>MISRSPRPHSPPPPPLFLFFLIVFLAGAPSIVVFVSGCLPVERSALLDLRKGFSSSRLESWIPNTNCCRWEGVLCESGSGNVVVLDLSYQRISGMIDSSLFNLTSLRVLNLAYNLFDESPIPSFGWERLENLTHLNLSNTGFVGQVPVSIARLKNLVSLDLSSFYGSAGLSPSLEIPPQDLEPLLKGLGGLTALYLDGVNISAAGEQWCGALAKFLPKLEQLSLVACSLSGGIGFSLSKLKSLTLIRLEHNNLNSNVPDFFVNFTSLSELRLGYCGLEGLFPQDIFQIRNLTVVDVSYNPMLSGTLPDFAKNSVLESLMLTHTNFSGNLPETIGNLKNLKTVDLSTCDFSGKIPSSIWNLAELINLDFSSNGFSGPIPTFQPSSSAAETARKQNQTPGSVPIKLTRLDLHNNSLAGPIPDVLFNLPLLRSLLLGQNQLFGQIPEFSDSSLLNDVDLSNNQLQGRIPGSLFQLSGLRFLSLASNDFSDLFLLDSIMFLKNLSNLDLSHSGLSCVETNGNFSFSSFPKISSLRLVACNLTKIPFFLKYQDQMSTLDLSINNISGEIPLWIWNVGNGSLNNLNLSFNLFTHVEGPSFDPSTASSMILDLHSNKLRGPIPLPPPRTIVLDYSDNQFSSSIPSNFSLYLNFTLFLSLAKNYLTGEIPPSFCNAAYLFVLDLSNNGLNGSVPQCLMGDGMDLHVLNLRGNRLHGFIPLQIKEKCDFQTINFNGNRLEGQLPRSLANCDALEVLDLGNNNFTDTFPYWLGNISSIRILVLRSNNFHGPIDLPRDKDYTFRVLQIFDISSNYFSGSLSPKFFMNLNAMMRSDKGAVESDFDFEYLRFNPNYYYQDMVTVTSKGIQMHMLKTLRIFTSIDLSDNHFEGEIPSSIGFLDSLHVLNLSQNTLTGRVPPQLSNLTQLESLDLSNNHLSGDIPQQLAYLTFLSALNLSHNNFVGRIPEGGQFSTFPNSSFSGNAGLCGNPLTNPCSVKSAGPSSTSDESVRTGFNPNWEYIFVGLGFGGGLAMLIGSLMVWEEGRRWHDSWVDSMIEAIFQFFGVWNSCGDGRVSDMEKLEDDSEGVDDTETRTKFCVYCTELYFYEGVMRIHHVDCVCVT</sequence>
<feature type="domain" description="Leucine-rich repeat-containing N-terminal plant-type" evidence="12">
    <location>
        <begin position="42"/>
        <end position="75"/>
    </location>
</feature>
<comment type="caution">
    <text evidence="13">The sequence shown here is derived from an EMBL/GenBank/DDBJ whole genome shotgun (WGS) entry which is preliminary data.</text>
</comment>
<keyword evidence="3" id="KW-1003">Cell membrane</keyword>
<dbReference type="FunFam" id="3.80.10.10:FF:000041">
    <property type="entry name" value="LRR receptor-like serine/threonine-protein kinase ERECTA"/>
    <property type="match status" value="1"/>
</dbReference>
<keyword evidence="8 11" id="KW-1133">Transmembrane helix</keyword>
<evidence type="ECO:0000256" key="11">
    <source>
        <dbReference type="SAM" id="Phobius"/>
    </source>
</evidence>
<evidence type="ECO:0000313" key="14">
    <source>
        <dbReference type="Proteomes" id="UP001418222"/>
    </source>
</evidence>
<comment type="subcellular location">
    <subcellularLocation>
        <location evidence="1">Cell membrane</location>
        <topology evidence="1">Single-pass type I membrane protein</topology>
    </subcellularLocation>
</comment>
<dbReference type="SUPFAM" id="SSF52058">
    <property type="entry name" value="L domain-like"/>
    <property type="match status" value="2"/>
</dbReference>
<evidence type="ECO:0000256" key="7">
    <source>
        <dbReference type="ARBA" id="ARBA00022737"/>
    </source>
</evidence>
<evidence type="ECO:0000259" key="12">
    <source>
        <dbReference type="Pfam" id="PF08263"/>
    </source>
</evidence>
<accession>A0AAP0B6K4</accession>
<dbReference type="Gene3D" id="3.80.10.10">
    <property type="entry name" value="Ribonuclease Inhibitor"/>
    <property type="match status" value="5"/>
</dbReference>
<dbReference type="PRINTS" id="PR00019">
    <property type="entry name" value="LEURICHRPT"/>
</dbReference>
<dbReference type="InterPro" id="IPR013210">
    <property type="entry name" value="LRR_N_plant-typ"/>
</dbReference>
<dbReference type="SMART" id="SM00369">
    <property type="entry name" value="LRR_TYP"/>
    <property type="match status" value="7"/>
</dbReference>
<dbReference type="Pfam" id="PF13855">
    <property type="entry name" value="LRR_8"/>
    <property type="match status" value="1"/>
</dbReference>